<dbReference type="Proteomes" id="UP000244855">
    <property type="component" value="Unassembled WGS sequence"/>
</dbReference>
<name>A0A2V1D0K9_9PLEO</name>
<sequence length="120" mass="12719">MPLNSDLHVTLLSAAWGCPISQVLGWRVSDVPSRSPSSNLSVASGFICVTSNGSHLPLVMKAGALLNNEYGAQGLDHTSTLDTFTNFGALYAFLEQPVQEPVKTSMLALTLNINSLSISL</sequence>
<organism evidence="1 2">
    <name type="scientific">Periconia macrospinosa</name>
    <dbReference type="NCBI Taxonomy" id="97972"/>
    <lineage>
        <taxon>Eukaryota</taxon>
        <taxon>Fungi</taxon>
        <taxon>Dikarya</taxon>
        <taxon>Ascomycota</taxon>
        <taxon>Pezizomycotina</taxon>
        <taxon>Dothideomycetes</taxon>
        <taxon>Pleosporomycetidae</taxon>
        <taxon>Pleosporales</taxon>
        <taxon>Massarineae</taxon>
        <taxon>Periconiaceae</taxon>
        <taxon>Periconia</taxon>
    </lineage>
</organism>
<evidence type="ECO:0000313" key="1">
    <source>
        <dbReference type="EMBL" id="PVH91587.1"/>
    </source>
</evidence>
<proteinExistence type="predicted"/>
<dbReference type="EMBL" id="KZ805828">
    <property type="protein sequence ID" value="PVH91587.1"/>
    <property type="molecule type" value="Genomic_DNA"/>
</dbReference>
<evidence type="ECO:0000313" key="2">
    <source>
        <dbReference type="Proteomes" id="UP000244855"/>
    </source>
</evidence>
<keyword evidence="2" id="KW-1185">Reference proteome</keyword>
<dbReference type="AlphaFoldDB" id="A0A2V1D0K9"/>
<gene>
    <name evidence="1" type="ORF">DM02DRAFT_663838</name>
</gene>
<reference evidence="1 2" key="1">
    <citation type="journal article" date="2018" name="Sci. Rep.">
        <title>Comparative genomics provides insights into the lifestyle and reveals functional heterogeneity of dark septate endophytic fungi.</title>
        <authorList>
            <person name="Knapp D.G."/>
            <person name="Nemeth J.B."/>
            <person name="Barry K."/>
            <person name="Hainaut M."/>
            <person name="Henrissat B."/>
            <person name="Johnson J."/>
            <person name="Kuo A."/>
            <person name="Lim J.H.P."/>
            <person name="Lipzen A."/>
            <person name="Nolan M."/>
            <person name="Ohm R.A."/>
            <person name="Tamas L."/>
            <person name="Grigoriev I.V."/>
            <person name="Spatafora J.W."/>
            <person name="Nagy L.G."/>
            <person name="Kovacs G.M."/>
        </authorList>
    </citation>
    <scope>NUCLEOTIDE SEQUENCE [LARGE SCALE GENOMIC DNA]</scope>
    <source>
        <strain evidence="1 2">DSE2036</strain>
    </source>
</reference>
<protein>
    <submittedName>
        <fullName evidence="1">Uncharacterized protein</fullName>
    </submittedName>
</protein>
<accession>A0A2V1D0K9</accession>